<sequence length="188" mass="22329">MSSDTLTMFYNISILNDSFEIFIFGLFLQFLVLPFYISVFRKNKERVEKTPLYPMLNYIFHSLLIFYIALAICIVCVIIEVIIRVVLNTDFDWEVIISFFLSLIIIHEQIKVFHLLLFFVAAQRFVIYFFPKTNPYSNSVNIHFKKLISFINFFVVSQDIYLYFKYFGVRSFSFPVGLLPSNFIFSEV</sequence>
<dbReference type="Pfam" id="PF10325">
    <property type="entry name" value="7TM_GPCR_Srz"/>
    <property type="match status" value="1"/>
</dbReference>
<keyword evidence="1" id="KW-1133">Transmembrane helix</keyword>
<dbReference type="AlphaFoldDB" id="E3M995"/>
<dbReference type="InParanoid" id="E3M995"/>
<feature type="transmembrane region" description="Helical" evidence="1">
    <location>
        <begin position="20"/>
        <end position="37"/>
    </location>
</feature>
<dbReference type="HOGENOM" id="CLU_1442349_0_0_1"/>
<keyword evidence="1" id="KW-0472">Membrane</keyword>
<evidence type="ECO:0000313" key="2">
    <source>
        <dbReference type="EMBL" id="EFO96242.1"/>
    </source>
</evidence>
<evidence type="ECO:0000313" key="3">
    <source>
        <dbReference type="Proteomes" id="UP000008281"/>
    </source>
</evidence>
<name>E3M995_CAERE</name>
<dbReference type="PANTHER" id="PTHR31720">
    <property type="entry name" value="SERPENTINE RECEPTOR, CLASS Z-RELATED"/>
    <property type="match status" value="1"/>
</dbReference>
<gene>
    <name evidence="2" type="ORF">CRE_14639</name>
</gene>
<keyword evidence="1" id="KW-0812">Transmembrane</keyword>
<proteinExistence type="predicted"/>
<accession>E3M995</accession>
<evidence type="ECO:0000256" key="1">
    <source>
        <dbReference type="SAM" id="Phobius"/>
    </source>
</evidence>
<organism evidence="3">
    <name type="scientific">Caenorhabditis remanei</name>
    <name type="common">Caenorhabditis vulgaris</name>
    <dbReference type="NCBI Taxonomy" id="31234"/>
    <lineage>
        <taxon>Eukaryota</taxon>
        <taxon>Metazoa</taxon>
        <taxon>Ecdysozoa</taxon>
        <taxon>Nematoda</taxon>
        <taxon>Chromadorea</taxon>
        <taxon>Rhabditida</taxon>
        <taxon>Rhabditina</taxon>
        <taxon>Rhabditomorpha</taxon>
        <taxon>Rhabditoidea</taxon>
        <taxon>Rhabditidae</taxon>
        <taxon>Peloderinae</taxon>
        <taxon>Caenorhabditis</taxon>
    </lineage>
</organism>
<dbReference type="InterPro" id="IPR018817">
    <property type="entry name" value="7TM_GPCR_serpentine_rcpt_Srz"/>
</dbReference>
<protein>
    <submittedName>
        <fullName evidence="2">Uncharacterized protein</fullName>
    </submittedName>
</protein>
<reference evidence="2" key="1">
    <citation type="submission" date="2007-07" db="EMBL/GenBank/DDBJ databases">
        <title>PCAP assembly of the Caenorhabditis remanei genome.</title>
        <authorList>
            <consortium name="The Caenorhabditis remanei Sequencing Consortium"/>
            <person name="Wilson R.K."/>
        </authorList>
    </citation>
    <scope>NUCLEOTIDE SEQUENCE [LARGE SCALE GENOMIC DNA]</scope>
    <source>
        <strain evidence="2">PB4641</strain>
    </source>
</reference>
<feature type="transmembrane region" description="Helical" evidence="1">
    <location>
        <begin position="58"/>
        <end position="85"/>
    </location>
</feature>
<keyword evidence="3" id="KW-1185">Reference proteome</keyword>
<dbReference type="EMBL" id="DS268430">
    <property type="protein sequence ID" value="EFO96242.1"/>
    <property type="molecule type" value="Genomic_DNA"/>
</dbReference>
<feature type="transmembrane region" description="Helical" evidence="1">
    <location>
        <begin position="142"/>
        <end position="164"/>
    </location>
</feature>
<dbReference type="Proteomes" id="UP000008281">
    <property type="component" value="Unassembled WGS sequence"/>
</dbReference>